<organism evidence="3">
    <name type="scientific">Xenorhabdus szentirmaii</name>
    <dbReference type="NCBI Taxonomy" id="290112"/>
    <lineage>
        <taxon>Bacteria</taxon>
        <taxon>Pseudomonadati</taxon>
        <taxon>Pseudomonadota</taxon>
        <taxon>Gammaproteobacteria</taxon>
        <taxon>Enterobacterales</taxon>
        <taxon>Morganellaceae</taxon>
        <taxon>Xenorhabdus</taxon>
    </lineage>
</organism>
<dbReference type="EMBL" id="JACXBF010000117">
    <property type="protein sequence ID" value="MBD2799747.1"/>
    <property type="molecule type" value="Genomic_DNA"/>
</dbReference>
<keyword evidence="3" id="KW-0282">Flagellum</keyword>
<feature type="compositionally biased region" description="Polar residues" evidence="1">
    <location>
        <begin position="374"/>
        <end position="386"/>
    </location>
</feature>
<protein>
    <submittedName>
        <fullName evidence="3">Flagellar hook-length control protein FliK</fullName>
    </submittedName>
</protein>
<dbReference type="InterPro" id="IPR052563">
    <property type="entry name" value="FliK"/>
</dbReference>
<feature type="region of interest" description="Disordered" evidence="1">
    <location>
        <begin position="1"/>
        <end position="94"/>
    </location>
</feature>
<proteinExistence type="predicted"/>
<dbReference type="InterPro" id="IPR038610">
    <property type="entry name" value="FliK-like_C_sf"/>
</dbReference>
<dbReference type="CDD" id="cd17470">
    <property type="entry name" value="T3SS_Flik_C"/>
    <property type="match status" value="1"/>
</dbReference>
<dbReference type="RefSeq" id="WP_323868511.1">
    <property type="nucleotide sequence ID" value="NZ_JACXBF010000117.1"/>
</dbReference>
<reference evidence="3" key="2">
    <citation type="journal article" date="2024" name="Toxins">
        <title>Genome Sequence Analysis of Native Xenorhabdus Strains Isolated from Entomopathogenic Nematodes in Argentina.</title>
        <authorList>
            <person name="Palma L."/>
            <person name="Frizzo L."/>
            <person name="Kaiser S."/>
            <person name="Berry C."/>
            <person name="Caballero P."/>
            <person name="Bode H.B."/>
            <person name="Del Valle E.E."/>
        </authorList>
    </citation>
    <scope>NUCLEOTIDE SEQUENCE</scope>
    <source>
        <strain evidence="3">M</strain>
    </source>
</reference>
<evidence type="ECO:0000256" key="1">
    <source>
        <dbReference type="SAM" id="MobiDB-lite"/>
    </source>
</evidence>
<dbReference type="Gene3D" id="3.30.750.140">
    <property type="match status" value="1"/>
</dbReference>
<gene>
    <name evidence="3" type="ORF">ID854_04560</name>
</gene>
<feature type="domain" description="Flagellar hook-length control protein-like C-terminal" evidence="2">
    <location>
        <begin position="307"/>
        <end position="384"/>
    </location>
</feature>
<evidence type="ECO:0000259" key="2">
    <source>
        <dbReference type="Pfam" id="PF02120"/>
    </source>
</evidence>
<dbReference type="PANTHER" id="PTHR37533:SF2">
    <property type="entry name" value="FLAGELLAR HOOK-LENGTH CONTROL PROTEIN"/>
    <property type="match status" value="1"/>
</dbReference>
<accession>A0AAW3YP41</accession>
<dbReference type="PANTHER" id="PTHR37533">
    <property type="entry name" value="FLAGELLAR HOOK-LENGTH CONTROL PROTEIN"/>
    <property type="match status" value="1"/>
</dbReference>
<reference evidence="3" key="1">
    <citation type="submission" date="2020-09" db="EMBL/GenBank/DDBJ databases">
        <authorList>
            <person name="Palma L."/>
            <person name="Caballero P."/>
            <person name="Berry C."/>
            <person name="Del Valle E."/>
        </authorList>
    </citation>
    <scope>NUCLEOTIDE SEQUENCE</scope>
    <source>
        <strain evidence="3">M</strain>
    </source>
</reference>
<name>A0AAW3YP41_9GAMM</name>
<evidence type="ECO:0000313" key="3">
    <source>
        <dbReference type="EMBL" id="MBD2799747.1"/>
    </source>
</evidence>
<dbReference type="Proteomes" id="UP001193920">
    <property type="component" value="Unassembled WGS sequence"/>
</dbReference>
<dbReference type="InterPro" id="IPR021136">
    <property type="entry name" value="Flagellar_hook_control-like_C"/>
</dbReference>
<sequence length="442" mass="46996">MNLTLLPTDLKSTEKTQSTLDNPVAGDHSSQFGQLLNAETSSMQKSTAQAEKNVLKGEKPADDKTAGSEWLQSKPVSGTTTTGNTSQTDAPQQEEGAEFAVLKDDELLSAEALSAVIPIQIAELVNPSSTSSNLAENTDELQAGANGKLHALLGKDIKNARLANSGIAEQPEENDQDGNIRLDLLKDSTLNNNTNIHPTLTPVAGKTKLAADNKTASNNTIPKNMALNSGKDLNLLQMAVQGTSALTATAMETPTTDSPLILANSPLLSAGQQSAGQFQLNSTTTPLLSAHLGSEEWQQQLNQHVLFFNRNGLQQAELRLHPQELGALHIRMSVEDNQAHMHFVSAHQNVRAALEAALPGLRHALAESGIQLAQSSVNSDSQGNWQQDHHAGNPTNHNPGSRAETQGHDSTTTTEMMASHAPTIRVTPQQLASTRGGVDTFA</sequence>
<comment type="caution">
    <text evidence="3">The sequence shown here is derived from an EMBL/GenBank/DDBJ whole genome shotgun (WGS) entry which is preliminary data.</text>
</comment>
<keyword evidence="3" id="KW-0969">Cilium</keyword>
<feature type="compositionally biased region" description="Polar residues" evidence="1">
    <location>
        <begin position="28"/>
        <end position="50"/>
    </location>
</feature>
<feature type="compositionally biased region" description="Low complexity" evidence="1">
    <location>
        <begin position="77"/>
        <end position="88"/>
    </location>
</feature>
<feature type="region of interest" description="Disordered" evidence="1">
    <location>
        <begin position="374"/>
        <end position="442"/>
    </location>
</feature>
<dbReference type="AlphaFoldDB" id="A0AAW3YP41"/>
<dbReference type="Pfam" id="PF02120">
    <property type="entry name" value="Flg_hook"/>
    <property type="match status" value="1"/>
</dbReference>
<feature type="compositionally biased region" description="Basic and acidic residues" evidence="1">
    <location>
        <begin position="53"/>
        <end position="66"/>
    </location>
</feature>
<keyword evidence="3" id="KW-0966">Cell projection</keyword>